<evidence type="ECO:0000313" key="2">
    <source>
        <dbReference type="EMBL" id="QCW05262.1"/>
    </source>
</evidence>
<accession>A0A4P9TM27</accession>
<keyword evidence="3" id="KW-1185">Reference proteome</keyword>
<dbReference type="RefSeq" id="WP_138655719.1">
    <property type="nucleotide sequence ID" value="NZ_CP040639.1"/>
</dbReference>
<evidence type="ECO:0000313" key="3">
    <source>
        <dbReference type="Proteomes" id="UP000307562"/>
    </source>
</evidence>
<geneLocation type="plasmid" evidence="3">
    <name>pnpa70</name>
</geneLocation>
<feature type="region of interest" description="Disordered" evidence="1">
    <location>
        <begin position="1"/>
        <end position="24"/>
    </location>
</feature>
<proteinExistence type="predicted"/>
<protein>
    <submittedName>
        <fullName evidence="2">Uncharacterized protein</fullName>
    </submittedName>
</protein>
<gene>
    <name evidence="2" type="ORF">FGF80_18630</name>
</gene>
<sequence>MASKTERWERAGRPMPTGAVRLEGPDRGECAFECGRRADYLVKAEAESGATATTRVCETCNDEHRIWAERYLPPESDGENA</sequence>
<reference evidence="3" key="1">
    <citation type="submission" date="2019-05" db="EMBL/GenBank/DDBJ databases">
        <title>Complete Genome Sequence and Methylation Pattern of the Halophilic Archaeon Natrinema pallidum BOL6-1.</title>
        <authorList>
            <person name="DasSarma P."/>
            <person name="DasSarma B.P."/>
            <person name="DasSarma S.L."/>
            <person name="Martinez F.L."/>
            <person name="Guzman D."/>
            <person name="Roberts R.J."/>
            <person name="DasSarma S."/>
        </authorList>
    </citation>
    <scope>NUCLEOTIDE SEQUENCE [LARGE SCALE GENOMIC DNA]</scope>
    <source>
        <strain evidence="3">BOL6-1</strain>
        <plasmid evidence="3">pnpa70</plasmid>
    </source>
</reference>
<organism evidence="2 3">
    <name type="scientific">Natrinema pallidum</name>
    <dbReference type="NCBI Taxonomy" id="69527"/>
    <lineage>
        <taxon>Archaea</taxon>
        <taxon>Methanobacteriati</taxon>
        <taxon>Methanobacteriota</taxon>
        <taxon>Stenosarchaea group</taxon>
        <taxon>Halobacteria</taxon>
        <taxon>Halobacteriales</taxon>
        <taxon>Natrialbaceae</taxon>
        <taxon>Natrinema</taxon>
    </lineage>
</organism>
<name>A0A4P9TM27_9EURY</name>
<dbReference type="Proteomes" id="UP000307562">
    <property type="component" value="Plasmid pNPA70"/>
</dbReference>
<dbReference type="KEGG" id="npl:FGF80_18630"/>
<dbReference type="GeneID" id="96158157"/>
<keyword evidence="2" id="KW-0614">Plasmid</keyword>
<dbReference type="AlphaFoldDB" id="A0A4P9TM27"/>
<feature type="compositionally biased region" description="Basic and acidic residues" evidence="1">
    <location>
        <begin position="1"/>
        <end position="12"/>
    </location>
</feature>
<evidence type="ECO:0000256" key="1">
    <source>
        <dbReference type="SAM" id="MobiDB-lite"/>
    </source>
</evidence>
<dbReference type="EMBL" id="CP040639">
    <property type="protein sequence ID" value="QCW05262.1"/>
    <property type="molecule type" value="Genomic_DNA"/>
</dbReference>